<protein>
    <submittedName>
        <fullName evidence="3">Uncharacterized protein</fullName>
    </submittedName>
</protein>
<accession>A0A447T472</accession>
<gene>
    <name evidence="3" type="ORF">NCTC9695_00072</name>
</gene>
<keyword evidence="1" id="KW-0812">Transmembrane</keyword>
<dbReference type="AlphaFoldDB" id="A0A447T472"/>
<sequence>MSRYSLLAGALLLAASWPALADPSIGNNGSQTLGMGALSILAAPVVSVGARRRAMANRHWARCWR</sequence>
<feature type="transmembrane region" description="Helical" evidence="1">
    <location>
        <begin position="31"/>
        <end position="50"/>
    </location>
</feature>
<proteinExistence type="predicted"/>
<organism evidence="3 4">
    <name type="scientific">Chromobacterium violaceum</name>
    <dbReference type="NCBI Taxonomy" id="536"/>
    <lineage>
        <taxon>Bacteria</taxon>
        <taxon>Pseudomonadati</taxon>
        <taxon>Pseudomonadota</taxon>
        <taxon>Betaproteobacteria</taxon>
        <taxon>Neisseriales</taxon>
        <taxon>Chromobacteriaceae</taxon>
        <taxon>Chromobacterium</taxon>
    </lineage>
</organism>
<feature type="signal peptide" evidence="2">
    <location>
        <begin position="1"/>
        <end position="21"/>
    </location>
</feature>
<evidence type="ECO:0000313" key="4">
    <source>
        <dbReference type="Proteomes" id="UP000275777"/>
    </source>
</evidence>
<dbReference type="EMBL" id="LR134182">
    <property type="protein sequence ID" value="VEB39688.1"/>
    <property type="molecule type" value="Genomic_DNA"/>
</dbReference>
<feature type="chain" id="PRO_5019015546" evidence="2">
    <location>
        <begin position="22"/>
        <end position="65"/>
    </location>
</feature>
<evidence type="ECO:0000256" key="1">
    <source>
        <dbReference type="SAM" id="Phobius"/>
    </source>
</evidence>
<evidence type="ECO:0000256" key="2">
    <source>
        <dbReference type="SAM" id="SignalP"/>
    </source>
</evidence>
<reference evidence="3 4" key="1">
    <citation type="submission" date="2018-12" db="EMBL/GenBank/DDBJ databases">
        <authorList>
            <consortium name="Pathogen Informatics"/>
        </authorList>
    </citation>
    <scope>NUCLEOTIDE SEQUENCE [LARGE SCALE GENOMIC DNA]</scope>
    <source>
        <strain evidence="3 4">NCTC9695</strain>
    </source>
</reference>
<name>A0A447T472_CHRVL</name>
<evidence type="ECO:0000313" key="3">
    <source>
        <dbReference type="EMBL" id="VEB39688.1"/>
    </source>
</evidence>
<keyword evidence="1" id="KW-0472">Membrane</keyword>
<keyword evidence="1" id="KW-1133">Transmembrane helix</keyword>
<keyword evidence="2" id="KW-0732">Signal</keyword>
<dbReference type="Proteomes" id="UP000275777">
    <property type="component" value="Chromosome"/>
</dbReference>